<evidence type="ECO:0000256" key="7">
    <source>
        <dbReference type="ARBA" id="ARBA00023061"/>
    </source>
</evidence>
<evidence type="ECO:0000313" key="9">
    <source>
        <dbReference type="EMBL" id="UZH55387.1"/>
    </source>
</evidence>
<dbReference type="SUPFAM" id="SSF117856">
    <property type="entry name" value="AF0104/ALDC/Ptd012-like"/>
    <property type="match status" value="1"/>
</dbReference>
<evidence type="ECO:0000256" key="5">
    <source>
        <dbReference type="ARBA" id="ARBA00020164"/>
    </source>
</evidence>
<comment type="similarity">
    <text evidence="3">Belongs to the alpha-acetolactate decarboxylase family.</text>
</comment>
<dbReference type="Gene3D" id="3.30.1330.80">
    <property type="entry name" value="Hypothetical protein, similar to alpha- acetolactate decarboxylase, domain 2"/>
    <property type="match status" value="1"/>
</dbReference>
<gene>
    <name evidence="9" type="ORF">JRG66_00320</name>
</gene>
<dbReference type="InterPro" id="IPR005128">
    <property type="entry name" value="Acetolactate_a_deCO2ase"/>
</dbReference>
<keyword evidence="8" id="KW-0456">Lyase</keyword>
<dbReference type="PANTHER" id="PTHR35524:SF1">
    <property type="entry name" value="ALPHA-ACETOLACTATE DECARBOXYLASE"/>
    <property type="match status" value="1"/>
</dbReference>
<comment type="pathway">
    <text evidence="2">Polyol metabolism; (R,R)-butane-2,3-diol biosynthesis; (R,R)-butane-2,3-diol from pyruvate: step 2/3.</text>
</comment>
<dbReference type="EC" id="4.1.1.5" evidence="4"/>
<evidence type="ECO:0000256" key="2">
    <source>
        <dbReference type="ARBA" id="ARBA00005170"/>
    </source>
</evidence>
<dbReference type="Pfam" id="PF03306">
    <property type="entry name" value="AAL_decarboxy"/>
    <property type="match status" value="1"/>
</dbReference>
<comment type="catalytic activity">
    <reaction evidence="1">
        <text>(2S)-2-acetolactate + H(+) = (R)-acetoin + CO2</text>
        <dbReference type="Rhea" id="RHEA:21580"/>
        <dbReference type="ChEBI" id="CHEBI:15378"/>
        <dbReference type="ChEBI" id="CHEBI:15686"/>
        <dbReference type="ChEBI" id="CHEBI:16526"/>
        <dbReference type="ChEBI" id="CHEBI:58476"/>
        <dbReference type="EC" id="4.1.1.5"/>
    </reaction>
</comment>
<sequence>MTLKKQFITLLAFSALSCLSPKKETFKDHAPGIRVVGAMRNVMHKGDMTDKVALDTISSRKGLYGLGPLSHLKGELLINNGKSYISKVSENWGMEVTQSYKAASPFFVYAKVEEWEEIILPHTITTIKDVEKFIEEKTSKTTAAFAFKLEGEVAYARIHVLNLPEGTKVSSPSEAHQGQIDYEIKDEEAEIVGFYSTSHQGVFTHHDSNVHMHLITANERKMGHLDDLRIKKMKLYLPAES</sequence>
<dbReference type="Proteomes" id="UP001163981">
    <property type="component" value="Chromosome"/>
</dbReference>
<keyword evidence="6" id="KW-0210">Decarboxylase</keyword>
<reference evidence="9" key="1">
    <citation type="submission" date="2021-02" db="EMBL/GenBank/DDBJ databases">
        <title>Salinimicrobium sp. nov. isolated from seawater in Tongyeong, Republic of Korea.</title>
        <authorList>
            <person name="Lee S.-J."/>
        </authorList>
    </citation>
    <scope>NUCLEOTIDE SEQUENCE</scope>
    <source>
        <strain evidence="9">HN-2-9-2</strain>
    </source>
</reference>
<keyword evidence="10" id="KW-1185">Reference proteome</keyword>
<evidence type="ECO:0000256" key="4">
    <source>
        <dbReference type="ARBA" id="ARBA00013204"/>
    </source>
</evidence>
<dbReference type="PANTHER" id="PTHR35524">
    <property type="entry name" value="ALPHA-ACETOLACTATE DECARBOXYLASE"/>
    <property type="match status" value="1"/>
</dbReference>
<evidence type="ECO:0000256" key="3">
    <source>
        <dbReference type="ARBA" id="ARBA00007106"/>
    </source>
</evidence>
<dbReference type="PROSITE" id="PS51257">
    <property type="entry name" value="PROKAR_LIPOPROTEIN"/>
    <property type="match status" value="1"/>
</dbReference>
<evidence type="ECO:0000256" key="8">
    <source>
        <dbReference type="ARBA" id="ARBA00023239"/>
    </source>
</evidence>
<evidence type="ECO:0000256" key="6">
    <source>
        <dbReference type="ARBA" id="ARBA00022793"/>
    </source>
</evidence>
<evidence type="ECO:0000313" key="10">
    <source>
        <dbReference type="Proteomes" id="UP001163981"/>
    </source>
</evidence>
<dbReference type="RefSeq" id="WP_265163745.1">
    <property type="nucleotide sequence ID" value="NZ_CP069620.1"/>
</dbReference>
<dbReference type="EMBL" id="CP069620">
    <property type="protein sequence ID" value="UZH55387.1"/>
    <property type="molecule type" value="Genomic_DNA"/>
</dbReference>
<name>A0ABY6NR64_9FLAO</name>
<proteinExistence type="inferred from homology"/>
<keyword evidence="7" id="KW-0005">Acetoin biosynthesis</keyword>
<protein>
    <recommendedName>
        <fullName evidence="5">Alpha-acetolactate decarboxylase</fullName>
        <ecNumber evidence="4">4.1.1.5</ecNumber>
    </recommendedName>
</protein>
<evidence type="ECO:0000256" key="1">
    <source>
        <dbReference type="ARBA" id="ARBA00001784"/>
    </source>
</evidence>
<accession>A0ABY6NR64</accession>
<organism evidence="9 10">
    <name type="scientific">Salinimicrobium tongyeongense</name>
    <dbReference type="NCBI Taxonomy" id="2809707"/>
    <lineage>
        <taxon>Bacteria</taxon>
        <taxon>Pseudomonadati</taxon>
        <taxon>Bacteroidota</taxon>
        <taxon>Flavobacteriia</taxon>
        <taxon>Flavobacteriales</taxon>
        <taxon>Flavobacteriaceae</taxon>
        <taxon>Salinimicrobium</taxon>
    </lineage>
</organism>